<evidence type="ECO:0000313" key="2">
    <source>
        <dbReference type="EMBL" id="RTQ96062.1"/>
    </source>
</evidence>
<comment type="caution">
    <text evidence="2">The sequence shown here is derived from an EMBL/GenBank/DDBJ whole genome shotgun (WGS) entry which is preliminary data.</text>
</comment>
<evidence type="ECO:0000313" key="3">
    <source>
        <dbReference type="Proteomes" id="UP000276349"/>
    </source>
</evidence>
<dbReference type="EMBL" id="RXNR01000003">
    <property type="protein sequence ID" value="RTQ96062.1"/>
    <property type="molecule type" value="Genomic_DNA"/>
</dbReference>
<dbReference type="InterPro" id="IPR015001">
    <property type="entry name" value="DUF1850"/>
</dbReference>
<feature type="transmembrane region" description="Helical" evidence="1">
    <location>
        <begin position="12"/>
        <end position="32"/>
    </location>
</feature>
<gene>
    <name evidence="2" type="ORF">EKG35_01455</name>
</gene>
<keyword evidence="3" id="KW-1185">Reference proteome</keyword>
<reference evidence="2 3" key="1">
    <citation type="submission" date="2018-12" db="EMBL/GenBank/DDBJ databases">
        <authorList>
            <person name="Yu L."/>
        </authorList>
    </citation>
    <scope>NUCLEOTIDE SEQUENCE [LARGE SCALE GENOMIC DNA]</scope>
    <source>
        <strain evidence="2 3">S5H2222</strain>
    </source>
</reference>
<evidence type="ECO:0000256" key="1">
    <source>
        <dbReference type="SAM" id="Phobius"/>
    </source>
</evidence>
<organism evidence="2 3">
    <name type="scientific">Lysinibacillus telephonicus</name>
    <dbReference type="NCBI Taxonomy" id="1714840"/>
    <lineage>
        <taxon>Bacteria</taxon>
        <taxon>Bacillati</taxon>
        <taxon>Bacillota</taxon>
        <taxon>Bacilli</taxon>
        <taxon>Bacillales</taxon>
        <taxon>Bacillaceae</taxon>
        <taxon>Lysinibacillus</taxon>
    </lineage>
</organism>
<name>A0A431UWZ6_9BACI</name>
<keyword evidence="1" id="KW-1133">Transmembrane helix</keyword>
<dbReference type="Pfam" id="PF08905">
    <property type="entry name" value="DUF1850"/>
    <property type="match status" value="1"/>
</dbReference>
<dbReference type="AlphaFoldDB" id="A0A431UWZ6"/>
<keyword evidence="1" id="KW-0812">Transmembrane</keyword>
<accession>A0A431UWZ6</accession>
<keyword evidence="1" id="KW-0472">Membrane</keyword>
<dbReference type="RefSeq" id="WP_126292536.1">
    <property type="nucleotide sequence ID" value="NZ_CP155468.1"/>
</dbReference>
<dbReference type="Proteomes" id="UP000276349">
    <property type="component" value="Unassembled WGS sequence"/>
</dbReference>
<proteinExistence type="predicted"/>
<dbReference type="OrthoDB" id="4411648at2"/>
<protein>
    <submittedName>
        <fullName evidence="2">DUF1850 domain-containing protein</fullName>
    </submittedName>
</protein>
<sequence length="158" mass="18779">MTNKSNKKRWLWGIGVLILLAIFFIKIPVFVFEFEDRTYFLLEDSFQLKWIHSVEKEEWIETYEQQGNEILLLETHFKTFGAGVPSIAKDTELTDGFVKMKMDIRYPELYLTVSENVETTIISEDREIPIYNYANDYDVVHITIRRIYLWELLLGGKL</sequence>